<organism evidence="1 2">
    <name type="scientific">Aeromicrobium halocynthiae</name>
    <dbReference type="NCBI Taxonomy" id="560557"/>
    <lineage>
        <taxon>Bacteria</taxon>
        <taxon>Bacillati</taxon>
        <taxon>Actinomycetota</taxon>
        <taxon>Actinomycetes</taxon>
        <taxon>Propionibacteriales</taxon>
        <taxon>Nocardioidaceae</taxon>
        <taxon>Aeromicrobium</taxon>
    </lineage>
</organism>
<sequence>MSWLDSLLGRTKPPQADLDVLFGLPQAAITLQAGGFAATGQGAVCFRDVDGTHDDAVVDGVLEVIATDVTARTTLTTDAHGYRWLTVTRPGPDVTGLVTDLHAANSALADAGYGPSLLCSTVLLATPAGGPAALVYLFKQGTFYPFVPLAGQRRDNAAELQLRSLAERDVPIEQRLERWLALWGAPGLDTAR</sequence>
<keyword evidence="2" id="KW-1185">Reference proteome</keyword>
<reference evidence="1 2" key="1">
    <citation type="journal article" date="2019" name="Int. J. Syst. Evol. Microbiol.">
        <title>The Global Catalogue of Microorganisms (GCM) 10K type strain sequencing project: providing services to taxonomists for standard genome sequencing and annotation.</title>
        <authorList>
            <consortium name="The Broad Institute Genomics Platform"/>
            <consortium name="The Broad Institute Genome Sequencing Center for Infectious Disease"/>
            <person name="Wu L."/>
            <person name="Ma J."/>
        </authorList>
    </citation>
    <scope>NUCLEOTIDE SEQUENCE [LARGE SCALE GENOMIC DNA]</scope>
    <source>
        <strain evidence="1 2">JCM 15749</strain>
    </source>
</reference>
<dbReference type="Pfam" id="PF22742">
    <property type="entry name" value="PspAB"/>
    <property type="match status" value="1"/>
</dbReference>
<dbReference type="EMBL" id="BAAAPY010000001">
    <property type="protein sequence ID" value="GAA2070801.1"/>
    <property type="molecule type" value="Genomic_DNA"/>
</dbReference>
<evidence type="ECO:0000313" key="2">
    <source>
        <dbReference type="Proteomes" id="UP001501480"/>
    </source>
</evidence>
<name>A0ABN2VSN5_9ACTN</name>
<dbReference type="RefSeq" id="WP_344323930.1">
    <property type="nucleotide sequence ID" value="NZ_BAAAPY010000001.1"/>
</dbReference>
<dbReference type="Proteomes" id="UP001501480">
    <property type="component" value="Unassembled WGS sequence"/>
</dbReference>
<protein>
    <submittedName>
        <fullName evidence="1">Uncharacterized protein</fullName>
    </submittedName>
</protein>
<dbReference type="InterPro" id="IPR054383">
    <property type="entry name" value="PspAB-like"/>
</dbReference>
<evidence type="ECO:0000313" key="1">
    <source>
        <dbReference type="EMBL" id="GAA2070801.1"/>
    </source>
</evidence>
<gene>
    <name evidence="1" type="ORF">GCM10009821_05220</name>
</gene>
<comment type="caution">
    <text evidence="1">The sequence shown here is derived from an EMBL/GenBank/DDBJ whole genome shotgun (WGS) entry which is preliminary data.</text>
</comment>
<proteinExistence type="predicted"/>
<accession>A0ABN2VSN5</accession>